<sequence length="562" mass="61642">MKLSVSKKLWASFLSILLFLVAIGVLYLWIIIDLNGKYTFLLDDRVKKISLVEEMINKQQAISNDVRGYIIYKDSTYLENRETAHDGFEKAYSTLEKSMTSKEDRELLEEIHRTQLEYMGMAEEITFSMQQGNSKKAMEIADNAIELDKTILDNAEKLDGKQNVYMQETRKELNEKVGDMKAFIVLLIIGGFVLSIILPIILSRSISRPVRKLTEALGQVAAGNLDIEEMKIRNKDEIGEMARAFNLMVGGLKSIVLNMRDSASQLAVQAEQMSASSEESLASSEMVSATAEENRKGTSLQVDIVEKSVDSMIEMAAAIKRITLSNVEMLHSAKTVNGLVQQGAEGMNDVTAQMKEINATIRESAKIMENMSSHSNEIQRVTTFITDISEQTNLLALNAAIEAARAGEHGKGFAVVADEVRKLAEQSKISAAEIEKMVRFIQEATGRGVESINVGSKKAEEGLAASASSLQVFTNIKSAVGQVSEQIASVSSAVDDLQVMTEDVTEGAHSIKEIAVISAERANDASAATEEQHTATEQISEGAQALATLAESLKMEVSRFKF</sequence>
<dbReference type="InterPro" id="IPR004089">
    <property type="entry name" value="MCPsignal_dom"/>
</dbReference>
<keyword evidence="3 7" id="KW-0472">Membrane</keyword>
<feature type="domain" description="HAMP" evidence="9">
    <location>
        <begin position="204"/>
        <end position="257"/>
    </location>
</feature>
<dbReference type="EMBL" id="LNNH01000017">
    <property type="protein sequence ID" value="KWW20445.1"/>
    <property type="molecule type" value="Genomic_DNA"/>
</dbReference>
<feature type="transmembrane region" description="Helical" evidence="7">
    <location>
        <begin position="9"/>
        <end position="32"/>
    </location>
</feature>
<dbReference type="CDD" id="cd06225">
    <property type="entry name" value="HAMP"/>
    <property type="match status" value="1"/>
</dbReference>
<evidence type="ECO:0000259" key="8">
    <source>
        <dbReference type="PROSITE" id="PS50111"/>
    </source>
</evidence>
<evidence type="ECO:0000259" key="9">
    <source>
        <dbReference type="PROSITE" id="PS50885"/>
    </source>
</evidence>
<dbReference type="GO" id="GO:0005886">
    <property type="term" value="C:plasma membrane"/>
    <property type="evidence" value="ECO:0007669"/>
    <property type="project" value="UniProtKB-SubCell"/>
</dbReference>
<feature type="transmembrane region" description="Helical" evidence="7">
    <location>
        <begin position="182"/>
        <end position="202"/>
    </location>
</feature>
<dbReference type="SMART" id="SM00283">
    <property type="entry name" value="MA"/>
    <property type="match status" value="1"/>
</dbReference>
<dbReference type="RefSeq" id="WP_061142071.1">
    <property type="nucleotide sequence ID" value="NZ_LNNH01000017.1"/>
</dbReference>
<dbReference type="SUPFAM" id="SSF58104">
    <property type="entry name" value="Methyl-accepting chemotaxis protein (MCP) signaling domain"/>
    <property type="match status" value="1"/>
</dbReference>
<dbReference type="Gene3D" id="6.10.340.10">
    <property type="match status" value="1"/>
</dbReference>
<dbReference type="PROSITE" id="PS50885">
    <property type="entry name" value="HAMP"/>
    <property type="match status" value="1"/>
</dbReference>
<dbReference type="Pfam" id="PF00015">
    <property type="entry name" value="MCPsignal"/>
    <property type="match status" value="1"/>
</dbReference>
<proteinExistence type="inferred from homology"/>
<dbReference type="InterPro" id="IPR003660">
    <property type="entry name" value="HAMP_dom"/>
</dbReference>
<keyword evidence="7" id="KW-0812">Transmembrane</keyword>
<evidence type="ECO:0000256" key="6">
    <source>
        <dbReference type="PROSITE-ProRule" id="PRU00284"/>
    </source>
</evidence>
<name>A0A125QS31_9BACI</name>
<evidence type="ECO:0000256" key="1">
    <source>
        <dbReference type="ARBA" id="ARBA00004236"/>
    </source>
</evidence>
<dbReference type="GO" id="GO:0006935">
    <property type="term" value="P:chemotaxis"/>
    <property type="evidence" value="ECO:0007669"/>
    <property type="project" value="InterPro"/>
</dbReference>
<dbReference type="PANTHER" id="PTHR32089">
    <property type="entry name" value="METHYL-ACCEPTING CHEMOTAXIS PROTEIN MCPB"/>
    <property type="match status" value="1"/>
</dbReference>
<keyword evidence="7" id="KW-1133">Transmembrane helix</keyword>
<dbReference type="GO" id="GO:0004888">
    <property type="term" value="F:transmembrane signaling receptor activity"/>
    <property type="evidence" value="ECO:0007669"/>
    <property type="project" value="InterPro"/>
</dbReference>
<evidence type="ECO:0000313" key="10">
    <source>
        <dbReference type="EMBL" id="KWW20445.1"/>
    </source>
</evidence>
<dbReference type="Pfam" id="PF00672">
    <property type="entry name" value="HAMP"/>
    <property type="match status" value="1"/>
</dbReference>
<reference evidence="10 11" key="1">
    <citation type="submission" date="2015-11" db="EMBL/GenBank/DDBJ databases">
        <title>Genome Sequence of Bacillus simplex strain VanAntwerpen2.</title>
        <authorList>
            <person name="Couger M.B."/>
        </authorList>
    </citation>
    <scope>NUCLEOTIDE SEQUENCE [LARGE SCALE GENOMIC DNA]</scope>
    <source>
        <strain evidence="10 11">VanAntwerpen02</strain>
    </source>
</reference>
<dbReference type="InterPro" id="IPR024478">
    <property type="entry name" value="HlyB_4HB_MCP"/>
</dbReference>
<evidence type="ECO:0000256" key="3">
    <source>
        <dbReference type="ARBA" id="ARBA00023136"/>
    </source>
</evidence>
<gene>
    <name evidence="10" type="ORF">AS888_18960</name>
</gene>
<dbReference type="SMART" id="SM00304">
    <property type="entry name" value="HAMP"/>
    <property type="match status" value="1"/>
</dbReference>
<evidence type="ECO:0008006" key="12">
    <source>
        <dbReference type="Google" id="ProtNLM"/>
    </source>
</evidence>
<feature type="domain" description="Methyl-accepting transducer" evidence="8">
    <location>
        <begin position="276"/>
        <end position="512"/>
    </location>
</feature>
<dbReference type="InterPro" id="IPR004090">
    <property type="entry name" value="Chemotax_Me-accpt_rcpt"/>
</dbReference>
<accession>A0A125QS31</accession>
<keyword evidence="4 6" id="KW-0807">Transducer</keyword>
<dbReference type="Gene3D" id="1.10.287.950">
    <property type="entry name" value="Methyl-accepting chemotaxis protein"/>
    <property type="match status" value="1"/>
</dbReference>
<evidence type="ECO:0000256" key="7">
    <source>
        <dbReference type="SAM" id="Phobius"/>
    </source>
</evidence>
<organism evidence="10 11">
    <name type="scientific">Peribacillus simplex</name>
    <dbReference type="NCBI Taxonomy" id="1478"/>
    <lineage>
        <taxon>Bacteria</taxon>
        <taxon>Bacillati</taxon>
        <taxon>Bacillota</taxon>
        <taxon>Bacilli</taxon>
        <taxon>Bacillales</taxon>
        <taxon>Bacillaceae</taxon>
        <taxon>Peribacillus</taxon>
    </lineage>
</organism>
<comment type="caution">
    <text evidence="10">The sequence shown here is derived from an EMBL/GenBank/DDBJ whole genome shotgun (WGS) entry which is preliminary data.</text>
</comment>
<keyword evidence="2" id="KW-1003">Cell membrane</keyword>
<dbReference type="AlphaFoldDB" id="A0A125QS31"/>
<keyword evidence="11" id="KW-1185">Reference proteome</keyword>
<dbReference type="PRINTS" id="PR00260">
    <property type="entry name" value="CHEMTRNSDUCR"/>
</dbReference>
<dbReference type="PROSITE" id="PS50111">
    <property type="entry name" value="CHEMOTAXIS_TRANSDUC_2"/>
    <property type="match status" value="1"/>
</dbReference>
<dbReference type="CDD" id="cd11386">
    <property type="entry name" value="MCP_signal"/>
    <property type="match status" value="1"/>
</dbReference>
<protein>
    <recommendedName>
        <fullName evidence="12">Methyl-accepting chemotaxis protein</fullName>
    </recommendedName>
</protein>
<comment type="similarity">
    <text evidence="5">Belongs to the methyl-accepting chemotaxis (MCP) protein family.</text>
</comment>
<evidence type="ECO:0000256" key="2">
    <source>
        <dbReference type="ARBA" id="ARBA00022475"/>
    </source>
</evidence>
<dbReference type="GO" id="GO:0007165">
    <property type="term" value="P:signal transduction"/>
    <property type="evidence" value="ECO:0007669"/>
    <property type="project" value="UniProtKB-KW"/>
</dbReference>
<dbReference type="Proteomes" id="UP000064189">
    <property type="component" value="Unassembled WGS sequence"/>
</dbReference>
<comment type="subcellular location">
    <subcellularLocation>
        <location evidence="1">Cell membrane</location>
    </subcellularLocation>
</comment>
<dbReference type="PANTHER" id="PTHR32089:SF112">
    <property type="entry name" value="LYSOZYME-LIKE PROTEIN-RELATED"/>
    <property type="match status" value="1"/>
</dbReference>
<evidence type="ECO:0000256" key="4">
    <source>
        <dbReference type="ARBA" id="ARBA00023224"/>
    </source>
</evidence>
<dbReference type="Pfam" id="PF12729">
    <property type="entry name" value="4HB_MCP_1"/>
    <property type="match status" value="1"/>
</dbReference>
<evidence type="ECO:0000313" key="11">
    <source>
        <dbReference type="Proteomes" id="UP000064189"/>
    </source>
</evidence>
<evidence type="ECO:0000256" key="5">
    <source>
        <dbReference type="ARBA" id="ARBA00029447"/>
    </source>
</evidence>